<dbReference type="CDD" id="cd02440">
    <property type="entry name" value="AdoMet_MTases"/>
    <property type="match status" value="1"/>
</dbReference>
<dbReference type="PANTHER" id="PTHR44068">
    <property type="entry name" value="ZGC:194242"/>
    <property type="match status" value="1"/>
</dbReference>
<dbReference type="Pfam" id="PF08241">
    <property type="entry name" value="Methyltransf_11"/>
    <property type="match status" value="1"/>
</dbReference>
<dbReference type="AlphaFoldDB" id="D4QF36"/>
<gene>
    <name evidence="3" type="primary">lipW</name>
</gene>
<dbReference type="Gene3D" id="3.40.50.150">
    <property type="entry name" value="Vaccinia Virus protein VP39"/>
    <property type="match status" value="1"/>
</dbReference>
<sequence>MGGDGLFEKVMPVIPDRSKPPSRTSTAIDLVRETGDVTDLPACDSRFHYVPPWRVAALETLAEKVLPPVADLAARYSAAGRMEDLITADETATLMDACAFVRLRGARDGCTLAFGGLPPELTEYGRRERMTVRAALECVGWFDANQRHLTTVDIAPGRPAGAQPVDGALYGAELARRYDPARQVTERFNDVLRAFAKEFLGTRRVLELGAGTGRVGRNIAPFAGSYAGIEASHAMISAGRRYGLDVRHGDMMAMPFETGSFDAVVEHESIDFCTEPLLAATETERVLSLGGQFYRVELETAPAAGISRLQEEITARLAKLSGGVFPYWTKGQRRRVHQWLTGRGFAHRRIRLARWNETRSLRNWLQGLVNASYPSFSGVDEQTAESVCLELASAASMGDLDTTWDGEVGVVVHQYEAVDRCCSSHRPGRRLV</sequence>
<evidence type="ECO:0000259" key="2">
    <source>
        <dbReference type="Pfam" id="PF08241"/>
    </source>
</evidence>
<dbReference type="InterPro" id="IPR029063">
    <property type="entry name" value="SAM-dependent_MTases_sf"/>
</dbReference>
<keyword evidence="3" id="KW-0489">Methyltransferase</keyword>
<keyword evidence="1 3" id="KW-0808">Transferase</keyword>
<dbReference type="InterPro" id="IPR050447">
    <property type="entry name" value="Erg6_SMT_methyltransf"/>
</dbReference>
<dbReference type="PANTHER" id="PTHR44068:SF11">
    <property type="entry name" value="GERANYL DIPHOSPHATE 2-C-METHYLTRANSFERASE"/>
    <property type="match status" value="1"/>
</dbReference>
<protein>
    <submittedName>
        <fullName evidence="3">Putative SAM-dependent methyltransferase</fullName>
    </submittedName>
</protein>
<name>D4QF36_9ACTN</name>
<dbReference type="Gene3D" id="1.10.8.900">
    <property type="match status" value="1"/>
</dbReference>
<evidence type="ECO:0000313" key="3">
    <source>
        <dbReference type="EMBL" id="BAJ05899.1"/>
    </source>
</evidence>
<proteinExistence type="predicted"/>
<dbReference type="GO" id="GO:0032259">
    <property type="term" value="P:methylation"/>
    <property type="evidence" value="ECO:0007669"/>
    <property type="project" value="UniProtKB-KW"/>
</dbReference>
<dbReference type="InterPro" id="IPR013216">
    <property type="entry name" value="Methyltransf_11"/>
</dbReference>
<accession>D4QF36</accession>
<dbReference type="EMBL" id="AB530986">
    <property type="protein sequence ID" value="BAJ05899.1"/>
    <property type="molecule type" value="Genomic_DNA"/>
</dbReference>
<dbReference type="SUPFAM" id="SSF53335">
    <property type="entry name" value="S-adenosyl-L-methionine-dependent methyltransferases"/>
    <property type="match status" value="1"/>
</dbReference>
<reference evidence="3" key="1">
    <citation type="journal article" date="2010" name="ChemBioChem">
        <title>The biosynthesis of liposidomycin-like A-90289 antibiotics featuring a new type of sulfotransferase.</title>
        <authorList>
            <person name="Funabashi M."/>
            <person name="Baba S."/>
            <person name="Nonaka K."/>
            <person name="Hosobuchi M."/>
            <person name="Fujita Y."/>
            <person name="Shibata T."/>
            <person name="Van Lanene S.G."/>
        </authorList>
    </citation>
    <scope>NUCLEOTIDE SEQUENCE</scope>
    <source>
        <strain evidence="3">SANK 60405</strain>
    </source>
</reference>
<dbReference type="GO" id="GO:0008757">
    <property type="term" value="F:S-adenosylmethionine-dependent methyltransferase activity"/>
    <property type="evidence" value="ECO:0007669"/>
    <property type="project" value="InterPro"/>
</dbReference>
<feature type="domain" description="Methyltransferase type 11" evidence="2">
    <location>
        <begin position="206"/>
        <end position="294"/>
    </location>
</feature>
<evidence type="ECO:0000256" key="1">
    <source>
        <dbReference type="ARBA" id="ARBA00022679"/>
    </source>
</evidence>
<organism evidence="3">
    <name type="scientific">Streptomyces sp. SANK 60405</name>
    <dbReference type="NCBI Taxonomy" id="689687"/>
    <lineage>
        <taxon>Bacteria</taxon>
        <taxon>Bacillati</taxon>
        <taxon>Actinomycetota</taxon>
        <taxon>Actinomycetes</taxon>
        <taxon>Kitasatosporales</taxon>
        <taxon>Streptomycetaceae</taxon>
        <taxon>Streptomyces</taxon>
    </lineage>
</organism>